<dbReference type="EMBL" id="WIWF01000052">
    <property type="protein sequence ID" value="MQT75518.1"/>
    <property type="molecule type" value="Genomic_DNA"/>
</dbReference>
<evidence type="ECO:0000256" key="1">
    <source>
        <dbReference type="SAM" id="MobiDB-lite"/>
    </source>
</evidence>
<sequence>MSTGKEQLEVEDFPTTDPDDAELTERPVEVAKTNLAKRRTIDALLAEKRLQKELEDYPYDL</sequence>
<evidence type="ECO:0000313" key="2">
    <source>
        <dbReference type="EMBL" id="MQT48052.1"/>
    </source>
</evidence>
<organism evidence="5 12">
    <name type="scientific">Pseudomonas helleri</name>
    <dbReference type="NCBI Taxonomy" id="1608996"/>
    <lineage>
        <taxon>Bacteria</taxon>
        <taxon>Pseudomonadati</taxon>
        <taxon>Pseudomonadota</taxon>
        <taxon>Gammaproteobacteria</taxon>
        <taxon>Pseudomonadales</taxon>
        <taxon>Pseudomonadaceae</taxon>
        <taxon>Pseudomonas</taxon>
    </lineage>
</organism>
<dbReference type="NCBIfam" id="NF046101">
    <property type="entry name" value="PA3496_fam"/>
    <property type="match status" value="1"/>
</dbReference>
<dbReference type="AlphaFoldDB" id="A0A0J6MBM1"/>
<accession>A0A0J6I2W3</accession>
<keyword evidence="11" id="KW-1185">Reference proteome</keyword>
<evidence type="ECO:0000313" key="4">
    <source>
        <dbReference type="EMBL" id="MQT88662.1"/>
    </source>
</evidence>
<dbReference type="Proteomes" id="UP000441404">
    <property type="component" value="Unassembled WGS sequence"/>
</dbReference>
<accession>A0A0J6MBM1</accession>
<dbReference type="EMBL" id="WIWI01000012">
    <property type="protein sequence ID" value="MQT88662.1"/>
    <property type="molecule type" value="Genomic_DNA"/>
</dbReference>
<evidence type="ECO:0000313" key="6">
    <source>
        <dbReference type="EMBL" id="MQU34767.1"/>
    </source>
</evidence>
<dbReference type="EMBL" id="WIVX01000215">
    <property type="protein sequence ID" value="MQU34767.1"/>
    <property type="molecule type" value="Genomic_DNA"/>
</dbReference>
<evidence type="ECO:0000313" key="7">
    <source>
        <dbReference type="EMBL" id="MQU42655.1"/>
    </source>
</evidence>
<dbReference type="InterPro" id="IPR058059">
    <property type="entry name" value="PA3496-like"/>
</dbReference>
<dbReference type="Proteomes" id="UP000447574">
    <property type="component" value="Unassembled WGS sequence"/>
</dbReference>
<proteinExistence type="predicted"/>
<dbReference type="Pfam" id="PF26620">
    <property type="entry name" value="DUF8197"/>
    <property type="match status" value="1"/>
</dbReference>
<dbReference type="EMBL" id="WIWJ01000026">
    <property type="protein sequence ID" value="MQT48052.1"/>
    <property type="molecule type" value="Genomic_DNA"/>
</dbReference>
<protein>
    <submittedName>
        <fullName evidence="5">Uncharacterized protein</fullName>
    </submittedName>
</protein>
<evidence type="ECO:0000313" key="10">
    <source>
        <dbReference type="Proteomes" id="UP000466863"/>
    </source>
</evidence>
<reference evidence="8 9" key="1">
    <citation type="submission" date="2019-10" db="EMBL/GenBank/DDBJ databases">
        <title>Evaluation of single-gene subtyping targets for Pseudomonas.</title>
        <authorList>
            <person name="Reichler S.J."/>
            <person name="Orsi R.H."/>
            <person name="Wiedmann M."/>
            <person name="Martin N.H."/>
            <person name="Murphy S.I."/>
        </authorList>
    </citation>
    <scope>NUCLEOTIDE SEQUENCE [LARGE SCALE GENOMIC DNA]</scope>
    <source>
        <strain evidence="5 12">FSL R10-1637</strain>
        <strain evidence="7 10">FSL R10-1876</strain>
        <strain evidence="6 11">FSL R10-2107</strain>
        <strain evidence="3 9">FSL R10-2932</strain>
        <strain evidence="4 13">FSL R10-3254</strain>
        <strain evidence="2 8">FSL R10-3257</strain>
    </source>
</reference>
<evidence type="ECO:0000313" key="11">
    <source>
        <dbReference type="Proteomes" id="UP000470186"/>
    </source>
</evidence>
<name>A0A0J6MBM1_9PSED</name>
<dbReference type="Proteomes" id="UP000466863">
    <property type="component" value="Unassembled WGS sequence"/>
</dbReference>
<evidence type="ECO:0000313" key="12">
    <source>
        <dbReference type="Proteomes" id="UP000478064"/>
    </source>
</evidence>
<evidence type="ECO:0000313" key="3">
    <source>
        <dbReference type="EMBL" id="MQT75518.1"/>
    </source>
</evidence>
<evidence type="ECO:0000313" key="9">
    <source>
        <dbReference type="Proteomes" id="UP000447574"/>
    </source>
</evidence>
<evidence type="ECO:0000313" key="13">
    <source>
        <dbReference type="Proteomes" id="UP000489190"/>
    </source>
</evidence>
<feature type="region of interest" description="Disordered" evidence="1">
    <location>
        <begin position="1"/>
        <end position="24"/>
    </location>
</feature>
<dbReference type="OrthoDB" id="7030750at2"/>
<dbReference type="Proteomes" id="UP000489190">
    <property type="component" value="Unassembled WGS sequence"/>
</dbReference>
<dbReference type="EMBL" id="WIVV01000031">
    <property type="protein sequence ID" value="MQU42655.1"/>
    <property type="molecule type" value="Genomic_DNA"/>
</dbReference>
<gene>
    <name evidence="5" type="ORF">GHO27_06160</name>
    <name evidence="7" type="ORF">GHO28_09030</name>
    <name evidence="6" type="ORF">GHO30_25900</name>
    <name evidence="3" type="ORF">GHO37_14550</name>
    <name evidence="4" type="ORF">GHO39_05810</name>
    <name evidence="2" type="ORF">GHO40_15190</name>
</gene>
<dbReference type="EMBL" id="WIVU01000008">
    <property type="protein sequence ID" value="MQU05266.1"/>
    <property type="molecule type" value="Genomic_DNA"/>
</dbReference>
<dbReference type="InterPro" id="IPR058510">
    <property type="entry name" value="DUF8197"/>
</dbReference>
<feature type="compositionally biased region" description="Acidic residues" evidence="1">
    <location>
        <begin position="9"/>
        <end position="22"/>
    </location>
</feature>
<evidence type="ECO:0000313" key="8">
    <source>
        <dbReference type="Proteomes" id="UP000441404"/>
    </source>
</evidence>
<dbReference type="Proteomes" id="UP000478064">
    <property type="component" value="Unassembled WGS sequence"/>
</dbReference>
<evidence type="ECO:0000313" key="5">
    <source>
        <dbReference type="EMBL" id="MQU05266.1"/>
    </source>
</evidence>
<dbReference type="RefSeq" id="WP_048369427.1">
    <property type="nucleotide sequence ID" value="NZ_CAKZJC010000010.1"/>
</dbReference>
<dbReference type="STRING" id="1608996.TU84_12650"/>
<dbReference type="Proteomes" id="UP000470186">
    <property type="component" value="Unassembled WGS sequence"/>
</dbReference>
<dbReference type="GeneID" id="97252750"/>
<comment type="caution">
    <text evidence="5">The sequence shown here is derived from an EMBL/GenBank/DDBJ whole genome shotgun (WGS) entry which is preliminary data.</text>
</comment>